<organism evidence="2 3">
    <name type="scientific">Grus japonensis</name>
    <name type="common">Japanese crane</name>
    <name type="synonym">Red-crowned crane</name>
    <dbReference type="NCBI Taxonomy" id="30415"/>
    <lineage>
        <taxon>Eukaryota</taxon>
        <taxon>Metazoa</taxon>
        <taxon>Chordata</taxon>
        <taxon>Craniata</taxon>
        <taxon>Vertebrata</taxon>
        <taxon>Euteleostomi</taxon>
        <taxon>Archelosauria</taxon>
        <taxon>Archosauria</taxon>
        <taxon>Dinosauria</taxon>
        <taxon>Saurischia</taxon>
        <taxon>Theropoda</taxon>
        <taxon>Coelurosauria</taxon>
        <taxon>Aves</taxon>
        <taxon>Neognathae</taxon>
        <taxon>Neoaves</taxon>
        <taxon>Gruiformes</taxon>
        <taxon>Gruidae</taxon>
        <taxon>Grus</taxon>
    </lineage>
</organism>
<reference evidence="2 3" key="1">
    <citation type="submission" date="2024-06" db="EMBL/GenBank/DDBJ databases">
        <title>The draft genome of Grus japonensis, version 3.</title>
        <authorList>
            <person name="Nabeshima K."/>
            <person name="Suzuki S."/>
            <person name="Onuma M."/>
        </authorList>
    </citation>
    <scope>NUCLEOTIDE SEQUENCE [LARGE SCALE GENOMIC DNA]</scope>
    <source>
        <strain evidence="2 3">451A</strain>
    </source>
</reference>
<name>A0ABC9Y4Y2_GRUJA</name>
<sequence>MSKWRTVTSGAPQGSVLGPALFNIFIGDMDSGIECTLSKFEDDTKLCGVVDMLEGRDAIQRDLDRLARWACANRMNFNKAKCKVLHMDWGNPKHNYRLGGEWIESSPEEKDLGLLVDENLNMSRQCVLAAQKANHILGSIKNSMTSRSREVILSLYPALVRPHLEYCIQLWSPQYKKDMELLEQVQRRAMKIIRGVDHISCEDRLRELGLFNLEKTPGRPSSSLPVPEEAYRKSGEGLFTSLPGHVVIGQGVMGLK</sequence>
<comment type="caution">
    <text evidence="2">The sequence shown here is derived from an EMBL/GenBank/DDBJ whole genome shotgun (WGS) entry which is preliminary data.</text>
</comment>
<evidence type="ECO:0000313" key="2">
    <source>
        <dbReference type="EMBL" id="GAB0204300.1"/>
    </source>
</evidence>
<accession>A0ABC9Y4Y2</accession>
<dbReference type="Proteomes" id="UP001623348">
    <property type="component" value="Unassembled WGS sequence"/>
</dbReference>
<proteinExistence type="predicted"/>
<dbReference type="AlphaFoldDB" id="A0ABC9Y4Y2"/>
<evidence type="ECO:0000259" key="1">
    <source>
        <dbReference type="Pfam" id="PF00078"/>
    </source>
</evidence>
<keyword evidence="3" id="KW-1185">Reference proteome</keyword>
<protein>
    <submittedName>
        <fullName evidence="2">Mitochondrial enolase superfamily member 1</fullName>
    </submittedName>
</protein>
<evidence type="ECO:0000313" key="3">
    <source>
        <dbReference type="Proteomes" id="UP001623348"/>
    </source>
</evidence>
<dbReference type="PANTHER" id="PTHR33332">
    <property type="entry name" value="REVERSE TRANSCRIPTASE DOMAIN-CONTAINING PROTEIN"/>
    <property type="match status" value="1"/>
</dbReference>
<dbReference type="EMBL" id="BAAFJT010000040">
    <property type="protein sequence ID" value="GAB0204300.1"/>
    <property type="molecule type" value="Genomic_DNA"/>
</dbReference>
<feature type="domain" description="Reverse transcriptase" evidence="1">
    <location>
        <begin position="4"/>
        <end position="92"/>
    </location>
</feature>
<gene>
    <name evidence="2" type="ORF">GRJ2_002895600</name>
</gene>
<dbReference type="Pfam" id="PF00078">
    <property type="entry name" value="RVT_1"/>
    <property type="match status" value="1"/>
</dbReference>
<dbReference type="InterPro" id="IPR000477">
    <property type="entry name" value="RT_dom"/>
</dbReference>